<dbReference type="InterPro" id="IPR036864">
    <property type="entry name" value="Zn2-C6_fun-type_DNA-bd_sf"/>
</dbReference>
<dbReference type="AlphaFoldDB" id="A0A162MKR5"/>
<evidence type="ECO:0000256" key="1">
    <source>
        <dbReference type="ARBA" id="ARBA00022723"/>
    </source>
</evidence>
<dbReference type="InterPro" id="IPR001138">
    <property type="entry name" value="Zn2Cys6_DnaBD"/>
</dbReference>
<evidence type="ECO:0000256" key="2">
    <source>
        <dbReference type="ARBA" id="ARBA00023015"/>
    </source>
</evidence>
<evidence type="ECO:0000256" key="3">
    <source>
        <dbReference type="ARBA" id="ARBA00023125"/>
    </source>
</evidence>
<evidence type="ECO:0000256" key="5">
    <source>
        <dbReference type="ARBA" id="ARBA00023242"/>
    </source>
</evidence>
<dbReference type="GO" id="GO:0006351">
    <property type="term" value="P:DNA-templated transcription"/>
    <property type="evidence" value="ECO:0007669"/>
    <property type="project" value="InterPro"/>
</dbReference>
<dbReference type="InterPro" id="IPR051127">
    <property type="entry name" value="Fungal_SecMet_Regulators"/>
</dbReference>
<dbReference type="PROSITE" id="PS00463">
    <property type="entry name" value="ZN2_CY6_FUNGAL_1"/>
    <property type="match status" value="1"/>
</dbReference>
<dbReference type="InterPro" id="IPR007219">
    <property type="entry name" value="XnlR_reg_dom"/>
</dbReference>
<accession>A0A162MKR5</accession>
<dbReference type="CDD" id="cd00067">
    <property type="entry name" value="GAL4"/>
    <property type="match status" value="1"/>
</dbReference>
<dbReference type="Proteomes" id="UP000076874">
    <property type="component" value="Unassembled WGS sequence"/>
</dbReference>
<feature type="region of interest" description="Disordered" evidence="6">
    <location>
        <begin position="67"/>
        <end position="211"/>
    </location>
</feature>
<feature type="domain" description="Zn(2)-C6 fungal-type" evidence="7">
    <location>
        <begin position="16"/>
        <end position="46"/>
    </location>
</feature>
<dbReference type="GO" id="GO:0000978">
    <property type="term" value="F:RNA polymerase II cis-regulatory region sequence-specific DNA binding"/>
    <property type="evidence" value="ECO:0007669"/>
    <property type="project" value="TreeGrafter"/>
</dbReference>
<dbReference type="GO" id="GO:0008270">
    <property type="term" value="F:zinc ion binding"/>
    <property type="evidence" value="ECO:0007669"/>
    <property type="project" value="InterPro"/>
</dbReference>
<proteinExistence type="predicted"/>
<dbReference type="CDD" id="cd12148">
    <property type="entry name" value="fungal_TF_MHR"/>
    <property type="match status" value="1"/>
</dbReference>
<dbReference type="STRING" id="1081102.A0A162MKR5"/>
<dbReference type="SMART" id="SM00906">
    <property type="entry name" value="Fungal_trans"/>
    <property type="match status" value="1"/>
</dbReference>
<dbReference type="GO" id="GO:0005634">
    <property type="term" value="C:nucleus"/>
    <property type="evidence" value="ECO:0007669"/>
    <property type="project" value="TreeGrafter"/>
</dbReference>
<keyword evidence="1" id="KW-0479">Metal-binding</keyword>
<gene>
    <name evidence="8" type="ORF">SPI_03573</name>
</gene>
<dbReference type="GO" id="GO:0000435">
    <property type="term" value="P:positive regulation of transcription from RNA polymerase II promoter by galactose"/>
    <property type="evidence" value="ECO:0007669"/>
    <property type="project" value="TreeGrafter"/>
</dbReference>
<dbReference type="PANTHER" id="PTHR47424">
    <property type="entry name" value="REGULATORY PROTEIN GAL4"/>
    <property type="match status" value="1"/>
</dbReference>
<sequence>MDLPVITKQRLPSGKACVNCRKRKNRCCGARPQCSTCIARGILCCYPDIAAEKLSVDELQKLMTAKLRESGVHPRSTDSARRQGPQADSTDSVHGEGHIAPTAPSMAQSSFGYADSMASADPSDAASRGNSPAISAAATARTGSTARDSSPREASPSDPQEPDGYFGESSTFAFVSNVSSGQTQQQRRKRRRLSRTASAPSPGLDAGLTPGTDTTACYELPPKHVADGLVDAFFAHVHRLYPFVHEPSFRRDYERMWALQPRTIAEQQQHPLWFGLLNLVFAHGYEFCDAAPVTEPVVLSSQFLQRARRIVFAHLFTAGSFELVQALLLLCHYLQSTLELNECWALVGLMIHTAVGLGLHFNPPAADGLTAVDREIRKRVWWGCYIIDRTLSMKFGRPPSMQGRSTFDIDMPVEVDDQYISRDFVVPRQPEGRPSLIAFFTQTIKLADIVENVLLDLYQPRRTVDAGDKTAPQGTMHSQITGRAVLLDGSLLAWWEAVPAHLKDESLFFDGPEFRLQRNVLHIRFLNLRLIIHRQAFLVFSKQDINDPLQQAVAVASSRACISAARTTIRLIHSQYRHRLLNSLWYNLHYVFTSMGVLLALRTLDTQKMEALGETHEDDTLDLGMDFLRAASTTSALAARYTSMLQRIRTRPIDDAATGPPQAAAGPEPTDNIHAPPLPLDPQNGTTPWLLGPSDDLGFFGDPALVDLNDLLFGTGLPRDLLSTEWPTFRLMP</sequence>
<protein>
    <submittedName>
        <fullName evidence="8">Transcription factor</fullName>
    </submittedName>
</protein>
<keyword evidence="3" id="KW-0238">DNA-binding</keyword>
<evidence type="ECO:0000256" key="4">
    <source>
        <dbReference type="ARBA" id="ARBA00023163"/>
    </source>
</evidence>
<dbReference type="Pfam" id="PF04082">
    <property type="entry name" value="Fungal_trans"/>
    <property type="match status" value="1"/>
</dbReference>
<reference evidence="8 9" key="1">
    <citation type="journal article" date="2016" name="Genome Biol. Evol.">
        <title>Divergent and convergent evolution of fungal pathogenicity.</title>
        <authorList>
            <person name="Shang Y."/>
            <person name="Xiao G."/>
            <person name="Zheng P."/>
            <person name="Cen K."/>
            <person name="Zhan S."/>
            <person name="Wang C."/>
        </authorList>
    </citation>
    <scope>NUCLEOTIDE SEQUENCE [LARGE SCALE GENOMIC DNA]</scope>
    <source>
        <strain evidence="8 9">RCEF 264</strain>
    </source>
</reference>
<dbReference type="OrthoDB" id="424974at2759"/>
<keyword evidence="9" id="KW-1185">Reference proteome</keyword>
<dbReference type="Pfam" id="PF00172">
    <property type="entry name" value="Zn_clus"/>
    <property type="match status" value="1"/>
</dbReference>
<dbReference type="SMART" id="SM00066">
    <property type="entry name" value="GAL4"/>
    <property type="match status" value="1"/>
</dbReference>
<evidence type="ECO:0000259" key="7">
    <source>
        <dbReference type="PROSITE" id="PS50048"/>
    </source>
</evidence>
<evidence type="ECO:0000256" key="6">
    <source>
        <dbReference type="SAM" id="MobiDB-lite"/>
    </source>
</evidence>
<feature type="compositionally biased region" description="Low complexity" evidence="6">
    <location>
        <begin position="114"/>
        <end position="148"/>
    </location>
</feature>
<dbReference type="SUPFAM" id="SSF57701">
    <property type="entry name" value="Zn2/Cys6 DNA-binding domain"/>
    <property type="match status" value="1"/>
</dbReference>
<name>A0A162MKR5_9HYPO</name>
<dbReference type="Gene3D" id="4.10.240.10">
    <property type="entry name" value="Zn(2)-C6 fungal-type DNA-binding domain"/>
    <property type="match status" value="1"/>
</dbReference>
<organism evidence="8 9">
    <name type="scientific">Niveomyces insectorum RCEF 264</name>
    <dbReference type="NCBI Taxonomy" id="1081102"/>
    <lineage>
        <taxon>Eukaryota</taxon>
        <taxon>Fungi</taxon>
        <taxon>Dikarya</taxon>
        <taxon>Ascomycota</taxon>
        <taxon>Pezizomycotina</taxon>
        <taxon>Sordariomycetes</taxon>
        <taxon>Hypocreomycetidae</taxon>
        <taxon>Hypocreales</taxon>
        <taxon>Cordycipitaceae</taxon>
        <taxon>Niveomyces</taxon>
    </lineage>
</organism>
<evidence type="ECO:0000313" key="9">
    <source>
        <dbReference type="Proteomes" id="UP000076874"/>
    </source>
</evidence>
<feature type="compositionally biased region" description="Basic and acidic residues" evidence="6">
    <location>
        <begin position="67"/>
        <end position="81"/>
    </location>
</feature>
<keyword evidence="4" id="KW-0804">Transcription</keyword>
<dbReference type="EMBL" id="AZHD01000005">
    <property type="protein sequence ID" value="OAA63410.1"/>
    <property type="molecule type" value="Genomic_DNA"/>
</dbReference>
<dbReference type="PANTHER" id="PTHR47424:SF3">
    <property type="entry name" value="REGULATORY PROTEIN GAL4"/>
    <property type="match status" value="1"/>
</dbReference>
<dbReference type="PROSITE" id="PS50048">
    <property type="entry name" value="ZN2_CY6_FUNGAL_2"/>
    <property type="match status" value="1"/>
</dbReference>
<keyword evidence="5" id="KW-0539">Nucleus</keyword>
<comment type="caution">
    <text evidence="8">The sequence shown here is derived from an EMBL/GenBank/DDBJ whole genome shotgun (WGS) entry which is preliminary data.</text>
</comment>
<feature type="compositionally biased region" description="Polar residues" evidence="6">
    <location>
        <begin position="168"/>
        <end position="178"/>
    </location>
</feature>
<dbReference type="GO" id="GO:0000981">
    <property type="term" value="F:DNA-binding transcription factor activity, RNA polymerase II-specific"/>
    <property type="evidence" value="ECO:0007669"/>
    <property type="project" value="InterPro"/>
</dbReference>
<evidence type="ECO:0000313" key="8">
    <source>
        <dbReference type="EMBL" id="OAA63410.1"/>
    </source>
</evidence>
<keyword evidence="2" id="KW-0805">Transcription regulation</keyword>